<dbReference type="Proteomes" id="UP000546464">
    <property type="component" value="Unassembled WGS sequence"/>
</dbReference>
<dbReference type="Pfam" id="PF08534">
    <property type="entry name" value="Redoxin"/>
    <property type="match status" value="1"/>
</dbReference>
<dbReference type="AlphaFoldDB" id="A0A842HMI7"/>
<dbReference type="EMBL" id="JACHVB010000064">
    <property type="protein sequence ID" value="MBC2596301.1"/>
    <property type="molecule type" value="Genomic_DNA"/>
</dbReference>
<proteinExistence type="predicted"/>
<name>A0A842HMI7_9BACT</name>
<dbReference type="SUPFAM" id="SSF52833">
    <property type="entry name" value="Thioredoxin-like"/>
    <property type="match status" value="1"/>
</dbReference>
<dbReference type="InterPro" id="IPR013740">
    <property type="entry name" value="Redoxin"/>
</dbReference>
<dbReference type="PANTHER" id="PTHR42852">
    <property type="entry name" value="THIOL:DISULFIDE INTERCHANGE PROTEIN DSBE"/>
    <property type="match status" value="1"/>
</dbReference>
<evidence type="ECO:0000313" key="2">
    <source>
        <dbReference type="EMBL" id="MBC2596301.1"/>
    </source>
</evidence>
<dbReference type="CDD" id="cd02966">
    <property type="entry name" value="TlpA_like_family"/>
    <property type="match status" value="1"/>
</dbReference>
<comment type="caution">
    <text evidence="2">The sequence shown here is derived from an EMBL/GenBank/DDBJ whole genome shotgun (WGS) entry which is preliminary data.</text>
</comment>
<accession>A0A842HMI7</accession>
<keyword evidence="3" id="KW-1185">Reference proteome</keyword>
<dbReference type="GO" id="GO:0016491">
    <property type="term" value="F:oxidoreductase activity"/>
    <property type="evidence" value="ECO:0007669"/>
    <property type="project" value="InterPro"/>
</dbReference>
<dbReference type="InterPro" id="IPR036249">
    <property type="entry name" value="Thioredoxin-like_sf"/>
</dbReference>
<gene>
    <name evidence="2" type="ORF">H5P28_18700</name>
</gene>
<evidence type="ECO:0000259" key="1">
    <source>
        <dbReference type="PROSITE" id="PS51352"/>
    </source>
</evidence>
<dbReference type="InterPro" id="IPR050553">
    <property type="entry name" value="Thioredoxin_ResA/DsbE_sf"/>
</dbReference>
<dbReference type="PANTHER" id="PTHR42852:SF13">
    <property type="entry name" value="PROTEIN DIPZ"/>
    <property type="match status" value="1"/>
</dbReference>
<reference evidence="2 3" key="1">
    <citation type="submission" date="2020-07" db="EMBL/GenBank/DDBJ databases">
        <authorList>
            <person name="Feng X."/>
        </authorList>
    </citation>
    <scope>NUCLEOTIDE SEQUENCE [LARGE SCALE GENOMIC DNA]</scope>
    <source>
        <strain evidence="2 3">JCM31066</strain>
    </source>
</reference>
<evidence type="ECO:0000313" key="3">
    <source>
        <dbReference type="Proteomes" id="UP000546464"/>
    </source>
</evidence>
<protein>
    <submittedName>
        <fullName evidence="2">TlpA family protein disulfide reductase</fullName>
    </submittedName>
</protein>
<dbReference type="Gene3D" id="3.40.30.10">
    <property type="entry name" value="Glutaredoxin"/>
    <property type="match status" value="1"/>
</dbReference>
<organism evidence="2 3">
    <name type="scientific">Ruficoccus amylovorans</name>
    <dbReference type="NCBI Taxonomy" id="1804625"/>
    <lineage>
        <taxon>Bacteria</taxon>
        <taxon>Pseudomonadati</taxon>
        <taxon>Verrucomicrobiota</taxon>
        <taxon>Opitutia</taxon>
        <taxon>Puniceicoccales</taxon>
        <taxon>Cerasicoccaceae</taxon>
        <taxon>Ruficoccus</taxon>
    </lineage>
</organism>
<feature type="domain" description="Thioredoxin" evidence="1">
    <location>
        <begin position="21"/>
        <end position="166"/>
    </location>
</feature>
<sequence>MPEITAGIGGQWVNEYWQSKFMQDLSVPMDKALAVVTDEGKTVTLADLAKGNKAVYIDFWASWCGPCMQAMPELKARAAEYSDKGIVFAGVNLEDQAAAAKVGTELDIASTKINWLLETPDFALSDMLNVASIPQVALVAPSGEILWLGHPADPALVDELNKLTAN</sequence>
<dbReference type="PROSITE" id="PS51352">
    <property type="entry name" value="THIOREDOXIN_2"/>
    <property type="match status" value="1"/>
</dbReference>
<dbReference type="InterPro" id="IPR013766">
    <property type="entry name" value="Thioredoxin_domain"/>
</dbReference>